<dbReference type="KEGG" id="lzy:LZ3411_2402"/>
<name>A0A1Y6K254_9LACO</name>
<dbReference type="GO" id="GO:0003677">
    <property type="term" value="F:DNA binding"/>
    <property type="evidence" value="ECO:0007669"/>
    <property type="project" value="UniProtKB-UniRule"/>
</dbReference>
<dbReference type="PANTHER" id="PTHR30055">
    <property type="entry name" value="HTH-TYPE TRANSCRIPTIONAL REGULATOR RUTR"/>
    <property type="match status" value="1"/>
</dbReference>
<dbReference type="EMBL" id="LT854705">
    <property type="protein sequence ID" value="SMS15452.1"/>
    <property type="molecule type" value="Genomic_DNA"/>
</dbReference>
<dbReference type="PRINTS" id="PR00455">
    <property type="entry name" value="HTHTETR"/>
</dbReference>
<organism evidence="4 5">
    <name type="scientific">Levilactobacillus zymae</name>
    <dbReference type="NCBI Taxonomy" id="267363"/>
    <lineage>
        <taxon>Bacteria</taxon>
        <taxon>Bacillati</taxon>
        <taxon>Bacillota</taxon>
        <taxon>Bacilli</taxon>
        <taxon>Lactobacillales</taxon>
        <taxon>Lactobacillaceae</taxon>
        <taxon>Levilactobacillus</taxon>
    </lineage>
</organism>
<dbReference type="Proteomes" id="UP000195412">
    <property type="component" value="Chromosome I"/>
</dbReference>
<dbReference type="SUPFAM" id="SSF46689">
    <property type="entry name" value="Homeodomain-like"/>
    <property type="match status" value="1"/>
</dbReference>
<dbReference type="GO" id="GO:0006355">
    <property type="term" value="P:regulation of DNA-templated transcription"/>
    <property type="evidence" value="ECO:0007669"/>
    <property type="project" value="UniProtKB-ARBA"/>
</dbReference>
<evidence type="ECO:0000256" key="1">
    <source>
        <dbReference type="ARBA" id="ARBA00023125"/>
    </source>
</evidence>
<evidence type="ECO:0000256" key="2">
    <source>
        <dbReference type="PROSITE-ProRule" id="PRU00335"/>
    </source>
</evidence>
<dbReference type="PROSITE" id="PS50977">
    <property type="entry name" value="HTH_TETR_2"/>
    <property type="match status" value="1"/>
</dbReference>
<keyword evidence="1 2" id="KW-0238">DNA-binding</keyword>
<dbReference type="InterPro" id="IPR001647">
    <property type="entry name" value="HTH_TetR"/>
</dbReference>
<feature type="domain" description="HTH tetR-type" evidence="3">
    <location>
        <begin position="6"/>
        <end position="66"/>
    </location>
</feature>
<dbReference type="Pfam" id="PF00440">
    <property type="entry name" value="TetR_N"/>
    <property type="match status" value="1"/>
</dbReference>
<sequence length="196" mass="21487">MKPKDEQKHQRILTAAITILAQGGLANFSTTKVAKLAGVPQSNIYIYFANKQDLLTAVYLTTVHQQSVAVTAALNQQLPLVTQLATSITALYRFATTFPAEARVIRLLTADQQFKTGLAAKTADAANQQIQTLLTAGVQRGLLRPDSLNLIRYFLTDPVYHYAELATSNEAGLVNLTQMILGAVLQPQAYQDWLNQ</sequence>
<dbReference type="RefSeq" id="WP_087742680.1">
    <property type="nucleotide sequence ID" value="NZ_LT854705.1"/>
</dbReference>
<proteinExistence type="predicted"/>
<reference evidence="5" key="1">
    <citation type="submission" date="2017-05" db="EMBL/GenBank/DDBJ databases">
        <authorList>
            <person name="Papadimitriou K."/>
        </authorList>
    </citation>
    <scope>NUCLEOTIDE SEQUENCE [LARGE SCALE GENOMIC DNA]</scope>
    <source>
        <strain evidence="5">ACA-DC 3411</strain>
    </source>
</reference>
<feature type="DNA-binding region" description="H-T-H motif" evidence="2">
    <location>
        <begin position="29"/>
        <end position="48"/>
    </location>
</feature>
<gene>
    <name evidence="4" type="ORF">LZ3411_2402</name>
</gene>
<evidence type="ECO:0000313" key="5">
    <source>
        <dbReference type="Proteomes" id="UP000195412"/>
    </source>
</evidence>
<evidence type="ECO:0000259" key="3">
    <source>
        <dbReference type="PROSITE" id="PS50977"/>
    </source>
</evidence>
<protein>
    <submittedName>
        <fullName evidence="4">Transcriptional regulator, TetR family</fullName>
    </submittedName>
</protein>
<dbReference type="Gene3D" id="1.10.357.10">
    <property type="entry name" value="Tetracycline Repressor, domain 2"/>
    <property type="match status" value="1"/>
</dbReference>
<dbReference type="InterPro" id="IPR050109">
    <property type="entry name" value="HTH-type_TetR-like_transc_reg"/>
</dbReference>
<evidence type="ECO:0000313" key="4">
    <source>
        <dbReference type="EMBL" id="SMS15452.1"/>
    </source>
</evidence>
<dbReference type="AlphaFoldDB" id="A0A1Y6K254"/>
<accession>A0A1Y6K254</accession>
<dbReference type="InterPro" id="IPR009057">
    <property type="entry name" value="Homeodomain-like_sf"/>
</dbReference>